<organism evidence="1 2">
    <name type="scientific">Candidatus Pedobacter colombiensis</name>
    <dbReference type="NCBI Taxonomy" id="3121371"/>
    <lineage>
        <taxon>Bacteria</taxon>
        <taxon>Pseudomonadati</taxon>
        <taxon>Bacteroidota</taxon>
        <taxon>Sphingobacteriia</taxon>
        <taxon>Sphingobacteriales</taxon>
        <taxon>Sphingobacteriaceae</taxon>
        <taxon>Pedobacter</taxon>
    </lineage>
</organism>
<dbReference type="AlphaFoldDB" id="A0AAJ6B4W4"/>
<proteinExistence type="predicted"/>
<name>A0AAJ6B4W4_9SPHI</name>
<sequence length="407" mass="43746">MKTNITKAFTALLFAAVLISCSKKDNNGATQNPGNYILAVTPVASTAVADYLLTANSLETGSITTVGNGVEQDGTYRYYVTANNKFFSMLYGQGNPGAVTTYSIQNGKLSKVSNFQTETVQAFAPVNDDILLIKIPRNIATPLANWYSVNTNSLLIAREGTINVQEPSNNGESAHFSWIKQVGNKVYAPYFSIKACCGESFGTAFPNNAWIAVYSYPQMQLEKVITDDRTSFIGRYFTDGLSVVENGDVYAFSSSVATTGGVLSSTKPSAITKIKSGTTEFDKTYFYDFEAISGGYVITDWIYVGGNNFVVNAALKAEKGPYVVGKNIGIVNVVNKTFKLVTGMPKLEDIAGLTTSNYTPKDGKTAFIGVNLVSGLSYVYKIDAATQAASQGLKVEGGKITSIQHLQ</sequence>
<dbReference type="PROSITE" id="PS51257">
    <property type="entry name" value="PROKAR_LIPOPROTEIN"/>
    <property type="match status" value="1"/>
</dbReference>
<accession>A0AAJ6B4W4</accession>
<dbReference type="Proteomes" id="UP001214530">
    <property type="component" value="Chromosome"/>
</dbReference>
<protein>
    <submittedName>
        <fullName evidence="1">DUF4374 domain-containing protein</fullName>
    </submittedName>
</protein>
<dbReference type="Pfam" id="PF14298">
    <property type="entry name" value="DUF4374"/>
    <property type="match status" value="2"/>
</dbReference>
<evidence type="ECO:0000313" key="1">
    <source>
        <dbReference type="EMBL" id="WEK17565.1"/>
    </source>
</evidence>
<evidence type="ECO:0000313" key="2">
    <source>
        <dbReference type="Proteomes" id="UP001214530"/>
    </source>
</evidence>
<reference evidence="1" key="1">
    <citation type="submission" date="2023-03" db="EMBL/GenBank/DDBJ databases">
        <title>Andean soil-derived lignocellulolytic bacterial consortium as a source of novel taxa and putative plastic-active enzymes.</title>
        <authorList>
            <person name="Diaz-Garcia L."/>
            <person name="Chuvochina M."/>
            <person name="Feuerriegel G."/>
            <person name="Bunk B."/>
            <person name="Sproer C."/>
            <person name="Streit W.R."/>
            <person name="Rodriguez L.M."/>
            <person name="Overmann J."/>
            <person name="Jimenez D.J."/>
        </authorList>
    </citation>
    <scope>NUCLEOTIDE SEQUENCE</scope>
    <source>
        <strain evidence="1">MAG 3858</strain>
    </source>
</reference>
<dbReference type="InterPro" id="IPR025401">
    <property type="entry name" value="DUF4374"/>
</dbReference>
<dbReference type="EMBL" id="CP119313">
    <property type="protein sequence ID" value="WEK17565.1"/>
    <property type="molecule type" value="Genomic_DNA"/>
</dbReference>
<gene>
    <name evidence="1" type="ORF">P0Y49_12240</name>
</gene>